<dbReference type="RefSeq" id="WP_110387957.1">
    <property type="nucleotide sequence ID" value="NZ_JACHVZ010000025.1"/>
</dbReference>
<reference evidence="6 7" key="1">
    <citation type="submission" date="2018-06" db="EMBL/GenBank/DDBJ databases">
        <title>Genomic Encyclopedia of Type Strains, Phase IV (KMG-V): Genome sequencing to study the core and pangenomes of soil and plant-associated prokaryotes.</title>
        <authorList>
            <person name="Whitman W."/>
        </authorList>
    </citation>
    <scope>NUCLEOTIDE SEQUENCE [LARGE SCALE GENOMIC DNA]</scope>
    <source>
        <strain evidence="6 7">SRCL-318</strain>
        <strain evidence="5 8">SRMrh-85</strain>
    </source>
</reference>
<dbReference type="PANTHER" id="PTHR43537:SF41">
    <property type="entry name" value="TRANSCRIPTIONAL REGULATORY PROTEIN"/>
    <property type="match status" value="1"/>
</dbReference>
<dbReference type="InterPro" id="IPR036388">
    <property type="entry name" value="WH-like_DNA-bd_sf"/>
</dbReference>
<evidence type="ECO:0000256" key="2">
    <source>
        <dbReference type="ARBA" id="ARBA00023125"/>
    </source>
</evidence>
<dbReference type="InterPro" id="IPR011711">
    <property type="entry name" value="GntR_C"/>
</dbReference>
<dbReference type="Proteomes" id="UP000247772">
    <property type="component" value="Unassembled WGS sequence"/>
</dbReference>
<keyword evidence="2 5" id="KW-0238">DNA-binding</keyword>
<dbReference type="AlphaFoldDB" id="A0A2U0ZWG6"/>
<dbReference type="PROSITE" id="PS50949">
    <property type="entry name" value="HTH_GNTR"/>
    <property type="match status" value="1"/>
</dbReference>
<evidence type="ECO:0000313" key="8">
    <source>
        <dbReference type="Proteomes" id="UP000533533"/>
    </source>
</evidence>
<dbReference type="PRINTS" id="PR00035">
    <property type="entry name" value="HTHGNTR"/>
</dbReference>
<dbReference type="GO" id="GO:0003700">
    <property type="term" value="F:DNA-binding transcription factor activity"/>
    <property type="evidence" value="ECO:0007669"/>
    <property type="project" value="InterPro"/>
</dbReference>
<evidence type="ECO:0000313" key="7">
    <source>
        <dbReference type="Proteomes" id="UP000247772"/>
    </source>
</evidence>
<evidence type="ECO:0000256" key="3">
    <source>
        <dbReference type="ARBA" id="ARBA00023163"/>
    </source>
</evidence>
<dbReference type="CDD" id="cd07377">
    <property type="entry name" value="WHTH_GntR"/>
    <property type="match status" value="1"/>
</dbReference>
<dbReference type="Proteomes" id="UP000533533">
    <property type="component" value="Unassembled WGS sequence"/>
</dbReference>
<gene>
    <name evidence="6" type="ORF">C7410_114109</name>
    <name evidence="5" type="ORF">FHX59_006762</name>
</gene>
<dbReference type="PANTHER" id="PTHR43537">
    <property type="entry name" value="TRANSCRIPTIONAL REGULATOR, GNTR FAMILY"/>
    <property type="match status" value="1"/>
</dbReference>
<evidence type="ECO:0000256" key="1">
    <source>
        <dbReference type="ARBA" id="ARBA00023015"/>
    </source>
</evidence>
<keyword evidence="1" id="KW-0805">Transcription regulation</keyword>
<keyword evidence="3" id="KW-0804">Transcription</keyword>
<evidence type="ECO:0000313" key="5">
    <source>
        <dbReference type="EMBL" id="MBB2932281.1"/>
    </source>
</evidence>
<dbReference type="SUPFAM" id="SSF48008">
    <property type="entry name" value="GntR ligand-binding domain-like"/>
    <property type="match status" value="1"/>
</dbReference>
<dbReference type="InterPro" id="IPR036390">
    <property type="entry name" value="WH_DNA-bd_sf"/>
</dbReference>
<accession>A0A2U0ZWG6</accession>
<sequence>MQEPPRVSELHPTEQRGYRTATEYAALVIRERILSGSFPDGMPLRQDELAAKLDLSRMPVREALRQLEAEGLVDFQPRKGAVVAALSPDDIVEIYELRAQIEPTLLRLSMPNLTDTALHEAEMLQAQIEAHPSPVHTGALNLQFHLKLYSGVERQRTKSLLTSFNTTIDRYLRLLMSQLGYSAKSDSEHRALLACCHARDVEGGCAILARHLLEGGNALASFVRDRHG</sequence>
<dbReference type="Pfam" id="PF07729">
    <property type="entry name" value="FCD"/>
    <property type="match status" value="1"/>
</dbReference>
<keyword evidence="8" id="KW-1185">Reference proteome</keyword>
<organism evidence="6 7">
    <name type="scientific">Paraburkholderia silvatlantica</name>
    <dbReference type="NCBI Taxonomy" id="321895"/>
    <lineage>
        <taxon>Bacteria</taxon>
        <taxon>Pseudomonadati</taxon>
        <taxon>Pseudomonadota</taxon>
        <taxon>Betaproteobacteria</taxon>
        <taxon>Burkholderiales</taxon>
        <taxon>Burkholderiaceae</taxon>
        <taxon>Paraburkholderia</taxon>
    </lineage>
</organism>
<proteinExistence type="predicted"/>
<dbReference type="GO" id="GO:0003677">
    <property type="term" value="F:DNA binding"/>
    <property type="evidence" value="ECO:0007669"/>
    <property type="project" value="UniProtKB-KW"/>
</dbReference>
<dbReference type="InterPro" id="IPR008920">
    <property type="entry name" value="TF_FadR/GntR_C"/>
</dbReference>
<dbReference type="Gene3D" id="1.20.120.530">
    <property type="entry name" value="GntR ligand-binding domain-like"/>
    <property type="match status" value="1"/>
</dbReference>
<feature type="domain" description="HTH gntR-type" evidence="4">
    <location>
        <begin position="19"/>
        <end position="86"/>
    </location>
</feature>
<dbReference type="EMBL" id="QJSQ01000014">
    <property type="protein sequence ID" value="PYE21468.1"/>
    <property type="molecule type" value="Genomic_DNA"/>
</dbReference>
<dbReference type="InterPro" id="IPR000524">
    <property type="entry name" value="Tscrpt_reg_HTH_GntR"/>
</dbReference>
<dbReference type="Pfam" id="PF00392">
    <property type="entry name" value="GntR"/>
    <property type="match status" value="1"/>
</dbReference>
<dbReference type="Gene3D" id="1.10.10.10">
    <property type="entry name" value="Winged helix-like DNA-binding domain superfamily/Winged helix DNA-binding domain"/>
    <property type="match status" value="1"/>
</dbReference>
<evidence type="ECO:0000313" key="6">
    <source>
        <dbReference type="EMBL" id="PYE21468.1"/>
    </source>
</evidence>
<evidence type="ECO:0000259" key="4">
    <source>
        <dbReference type="PROSITE" id="PS50949"/>
    </source>
</evidence>
<dbReference type="SUPFAM" id="SSF46785">
    <property type="entry name" value="Winged helix' DNA-binding domain"/>
    <property type="match status" value="1"/>
</dbReference>
<protein>
    <submittedName>
        <fullName evidence="5 6">GntR family transcriptional regulator</fullName>
    </submittedName>
</protein>
<comment type="caution">
    <text evidence="6">The sequence shown here is derived from an EMBL/GenBank/DDBJ whole genome shotgun (WGS) entry which is preliminary data.</text>
</comment>
<dbReference type="SMART" id="SM00895">
    <property type="entry name" value="FCD"/>
    <property type="match status" value="1"/>
</dbReference>
<dbReference type="OrthoDB" id="9799812at2"/>
<dbReference type="EMBL" id="JACHVZ010000025">
    <property type="protein sequence ID" value="MBB2932281.1"/>
    <property type="molecule type" value="Genomic_DNA"/>
</dbReference>
<dbReference type="SMART" id="SM00345">
    <property type="entry name" value="HTH_GNTR"/>
    <property type="match status" value="1"/>
</dbReference>
<name>A0A2U0ZWG6_9BURK</name>